<keyword evidence="10 14" id="KW-0547">Nucleotide-binding</keyword>
<evidence type="ECO:0000256" key="15">
    <source>
        <dbReference type="PIRSR" id="PIRSR006135-1"/>
    </source>
</evidence>
<dbReference type="EC" id="2.7.7.62" evidence="14"/>
<comment type="catalytic activity">
    <reaction evidence="2 14">
        <text>adenosylcob(III)inamide phosphate + GTP + H(+) = adenosylcob(III)inamide-GDP + diphosphate</text>
        <dbReference type="Rhea" id="RHEA:22712"/>
        <dbReference type="ChEBI" id="CHEBI:15378"/>
        <dbReference type="ChEBI" id="CHEBI:33019"/>
        <dbReference type="ChEBI" id="CHEBI:37565"/>
        <dbReference type="ChEBI" id="CHEBI:58502"/>
        <dbReference type="ChEBI" id="CHEBI:60487"/>
        <dbReference type="EC" id="2.7.7.62"/>
    </reaction>
</comment>
<dbReference type="AlphaFoldDB" id="A0A1I5FI02"/>
<keyword evidence="8 14" id="KW-0169">Cobalamin biosynthesis</keyword>
<gene>
    <name evidence="17" type="ORF">SAMN04487859_12026</name>
</gene>
<dbReference type="UniPathway" id="UPA00148">
    <property type="reaction ID" value="UER00236"/>
</dbReference>
<evidence type="ECO:0000256" key="8">
    <source>
        <dbReference type="ARBA" id="ARBA00022573"/>
    </source>
</evidence>
<comment type="pathway">
    <text evidence="6 14">Cofactor biosynthesis; adenosylcobalamin biosynthesis; adenosylcobalamin from cob(II)yrinate a,c-diamide: step 5/7.</text>
</comment>
<reference evidence="18" key="1">
    <citation type="submission" date="2016-10" db="EMBL/GenBank/DDBJ databases">
        <authorList>
            <person name="Varghese N."/>
            <person name="Submissions S."/>
        </authorList>
    </citation>
    <scope>NUCLEOTIDE SEQUENCE [LARGE SCALE GENOMIC DNA]</scope>
    <source>
        <strain evidence="18">DSM 28463</strain>
    </source>
</reference>
<feature type="active site" description="GMP-histidine intermediate" evidence="15">
    <location>
        <position position="57"/>
    </location>
</feature>
<evidence type="ECO:0000256" key="10">
    <source>
        <dbReference type="ARBA" id="ARBA00022741"/>
    </source>
</evidence>
<evidence type="ECO:0000256" key="5">
    <source>
        <dbReference type="ARBA" id="ARBA00004692"/>
    </source>
</evidence>
<accession>A0A1I5FI02</accession>
<comment type="pathway">
    <text evidence="5 14">Cofactor biosynthesis; adenosylcobalamin biosynthesis; adenosylcobalamin from cob(II)yrinate a,c-diamide: step 6/7.</text>
</comment>
<protein>
    <recommendedName>
        <fullName evidence="14">Bifunctional adenosylcobalamin biosynthesis protein</fullName>
        <ecNumber evidence="14">2.7.1.156</ecNumber>
        <ecNumber evidence="14">2.7.7.62</ecNumber>
    </recommendedName>
</protein>
<dbReference type="GO" id="GO:0005525">
    <property type="term" value="F:GTP binding"/>
    <property type="evidence" value="ECO:0007669"/>
    <property type="project" value="UniProtKB-UniRule"/>
</dbReference>
<evidence type="ECO:0000313" key="18">
    <source>
        <dbReference type="Proteomes" id="UP000198599"/>
    </source>
</evidence>
<evidence type="ECO:0000256" key="3">
    <source>
        <dbReference type="ARBA" id="ARBA00001522"/>
    </source>
</evidence>
<dbReference type="GO" id="GO:0043752">
    <property type="term" value="F:adenosylcobinamide kinase activity"/>
    <property type="evidence" value="ECO:0007669"/>
    <property type="project" value="UniProtKB-EC"/>
</dbReference>
<dbReference type="GO" id="GO:0005524">
    <property type="term" value="F:ATP binding"/>
    <property type="evidence" value="ECO:0007669"/>
    <property type="project" value="UniProtKB-UniRule"/>
</dbReference>
<comment type="function">
    <text evidence="4 14">Catalyzes ATP-dependent phosphorylation of adenosylcobinamide and addition of GMP to adenosylcobinamide phosphate.</text>
</comment>
<comment type="similarity">
    <text evidence="7 14">Belongs to the CobU/CobP family.</text>
</comment>
<evidence type="ECO:0000256" key="16">
    <source>
        <dbReference type="PIRSR" id="PIRSR006135-2"/>
    </source>
</evidence>
<name>A0A1I5FI02_9RHOB</name>
<dbReference type="PANTHER" id="PTHR34848:SF1">
    <property type="entry name" value="BIFUNCTIONAL ADENOSYLCOBALAMIN BIOSYNTHESIS PROTEIN COBU"/>
    <property type="match status" value="1"/>
</dbReference>
<evidence type="ECO:0000256" key="1">
    <source>
        <dbReference type="ARBA" id="ARBA00000312"/>
    </source>
</evidence>
<proteinExistence type="inferred from homology"/>
<dbReference type="NCBIfam" id="NF004469">
    <property type="entry name" value="PRK05800.1"/>
    <property type="match status" value="1"/>
</dbReference>
<organism evidence="17 18">
    <name type="scientific">Roseovarius lutimaris</name>
    <dbReference type="NCBI Taxonomy" id="1005928"/>
    <lineage>
        <taxon>Bacteria</taxon>
        <taxon>Pseudomonadati</taxon>
        <taxon>Pseudomonadota</taxon>
        <taxon>Alphaproteobacteria</taxon>
        <taxon>Rhodobacterales</taxon>
        <taxon>Roseobacteraceae</taxon>
        <taxon>Roseovarius</taxon>
    </lineage>
</organism>
<evidence type="ECO:0000256" key="6">
    <source>
        <dbReference type="ARBA" id="ARBA00005159"/>
    </source>
</evidence>
<dbReference type="SUPFAM" id="SSF52540">
    <property type="entry name" value="P-loop containing nucleoside triphosphate hydrolases"/>
    <property type="match status" value="1"/>
</dbReference>
<dbReference type="GO" id="GO:0009236">
    <property type="term" value="P:cobalamin biosynthetic process"/>
    <property type="evidence" value="ECO:0007669"/>
    <property type="project" value="UniProtKB-UniRule"/>
</dbReference>
<dbReference type="EC" id="2.7.1.156" evidence="14"/>
<feature type="binding site" evidence="16">
    <location>
        <position position="90"/>
    </location>
    <ligand>
        <name>GTP</name>
        <dbReference type="ChEBI" id="CHEBI:37565"/>
    </ligand>
</feature>
<keyword evidence="13 14" id="KW-0342">GTP-binding</keyword>
<dbReference type="Proteomes" id="UP000198599">
    <property type="component" value="Unassembled WGS sequence"/>
</dbReference>
<feature type="binding site" evidence="16">
    <location>
        <begin position="16"/>
        <end position="23"/>
    </location>
    <ligand>
        <name>GTP</name>
        <dbReference type="ChEBI" id="CHEBI:37565"/>
    </ligand>
</feature>
<evidence type="ECO:0000313" key="17">
    <source>
        <dbReference type="EMBL" id="SFO23375.1"/>
    </source>
</evidence>
<sequence length="179" mass="19054">MGARVLDLPELTLILGGAASGKSAFAEALVLRTGRARAYLATAQMFDDEMRAKVVRHQTMRGGGWRTIEAPLDLTPALTAARADEVVLLDCATMWLSNHMLTETDLPEAETALITALASCAAPVVVVSNEVGLSVVPENALARRFREAQGQLNQRLAARAGLVVNVIAGLPQVLKGRLE</sequence>
<dbReference type="InterPro" id="IPR003203">
    <property type="entry name" value="CobU/CobP"/>
</dbReference>
<keyword evidence="9 14" id="KW-0808">Transferase</keyword>
<evidence type="ECO:0000256" key="9">
    <source>
        <dbReference type="ARBA" id="ARBA00022679"/>
    </source>
</evidence>
<dbReference type="EMBL" id="FOVP01000020">
    <property type="protein sequence ID" value="SFO23375.1"/>
    <property type="molecule type" value="Genomic_DNA"/>
</dbReference>
<feature type="binding site" evidence="16">
    <location>
        <begin position="41"/>
        <end position="43"/>
    </location>
    <ligand>
        <name>GTP</name>
        <dbReference type="ChEBI" id="CHEBI:37565"/>
    </ligand>
</feature>
<dbReference type="Pfam" id="PF02283">
    <property type="entry name" value="CobU"/>
    <property type="match status" value="1"/>
</dbReference>
<keyword evidence="12 14" id="KW-0067">ATP-binding</keyword>
<evidence type="ECO:0000256" key="7">
    <source>
        <dbReference type="ARBA" id="ARBA00007490"/>
    </source>
</evidence>
<dbReference type="Gene3D" id="3.40.50.300">
    <property type="entry name" value="P-loop containing nucleotide triphosphate hydrolases"/>
    <property type="match status" value="1"/>
</dbReference>
<dbReference type="CDD" id="cd00544">
    <property type="entry name" value="CobU"/>
    <property type="match status" value="1"/>
</dbReference>
<keyword evidence="17" id="KW-0548">Nucleotidyltransferase</keyword>
<evidence type="ECO:0000256" key="4">
    <source>
        <dbReference type="ARBA" id="ARBA00003889"/>
    </source>
</evidence>
<feature type="binding site" evidence="16">
    <location>
        <position position="69"/>
    </location>
    <ligand>
        <name>GTP</name>
        <dbReference type="ChEBI" id="CHEBI:37565"/>
    </ligand>
</feature>
<dbReference type="InterPro" id="IPR027417">
    <property type="entry name" value="P-loop_NTPase"/>
</dbReference>
<evidence type="ECO:0000256" key="11">
    <source>
        <dbReference type="ARBA" id="ARBA00022777"/>
    </source>
</evidence>
<dbReference type="GO" id="GO:0008820">
    <property type="term" value="F:cobinamide phosphate guanylyltransferase activity"/>
    <property type="evidence" value="ECO:0007669"/>
    <property type="project" value="UniProtKB-UniRule"/>
</dbReference>
<keyword evidence="11 14" id="KW-0418">Kinase</keyword>
<evidence type="ECO:0000256" key="12">
    <source>
        <dbReference type="ARBA" id="ARBA00022840"/>
    </source>
</evidence>
<dbReference type="PANTHER" id="PTHR34848">
    <property type="match status" value="1"/>
</dbReference>
<dbReference type="PIRSF" id="PIRSF006135">
    <property type="entry name" value="CobU"/>
    <property type="match status" value="1"/>
</dbReference>
<keyword evidence="18" id="KW-1185">Reference proteome</keyword>
<comment type="catalytic activity">
    <reaction evidence="1 14">
        <text>adenosylcob(III)inamide + ATP = adenosylcob(III)inamide phosphate + ADP + H(+)</text>
        <dbReference type="Rhea" id="RHEA:15769"/>
        <dbReference type="ChEBI" id="CHEBI:2480"/>
        <dbReference type="ChEBI" id="CHEBI:15378"/>
        <dbReference type="ChEBI" id="CHEBI:30616"/>
        <dbReference type="ChEBI" id="CHEBI:58502"/>
        <dbReference type="ChEBI" id="CHEBI:456216"/>
        <dbReference type="EC" id="2.7.1.156"/>
    </reaction>
</comment>
<evidence type="ECO:0000256" key="13">
    <source>
        <dbReference type="ARBA" id="ARBA00023134"/>
    </source>
</evidence>
<dbReference type="STRING" id="1005928.SAMN04487859_12026"/>
<evidence type="ECO:0000256" key="2">
    <source>
        <dbReference type="ARBA" id="ARBA00000711"/>
    </source>
</evidence>
<evidence type="ECO:0000256" key="14">
    <source>
        <dbReference type="PIRNR" id="PIRNR006135"/>
    </source>
</evidence>
<comment type="catalytic activity">
    <reaction evidence="3">
        <text>adenosylcob(III)inamide + GTP = adenosylcob(III)inamide phosphate + GDP + H(+)</text>
        <dbReference type="Rhea" id="RHEA:15765"/>
        <dbReference type="ChEBI" id="CHEBI:2480"/>
        <dbReference type="ChEBI" id="CHEBI:15378"/>
        <dbReference type="ChEBI" id="CHEBI:37565"/>
        <dbReference type="ChEBI" id="CHEBI:58189"/>
        <dbReference type="ChEBI" id="CHEBI:58502"/>
        <dbReference type="EC" id="2.7.1.156"/>
    </reaction>
</comment>